<dbReference type="PANTHER" id="PTHR11261:SF3">
    <property type="entry name" value="RETINOL-BINDING PROTEIN 3"/>
    <property type="match status" value="1"/>
</dbReference>
<evidence type="ECO:0000313" key="3">
    <source>
        <dbReference type="EMBL" id="SKD10420.1"/>
    </source>
</evidence>
<feature type="chain" id="PRO_5013046875" evidence="1">
    <location>
        <begin position="19"/>
        <end position="465"/>
    </location>
</feature>
<dbReference type="Proteomes" id="UP000190166">
    <property type="component" value="Unassembled WGS sequence"/>
</dbReference>
<dbReference type="Gene3D" id="3.90.226.10">
    <property type="entry name" value="2-enoyl-CoA Hydratase, Chain A, domain 1"/>
    <property type="match status" value="1"/>
</dbReference>
<protein>
    <submittedName>
        <fullName evidence="3">Peptidase family S41</fullName>
    </submittedName>
</protein>
<name>A0A1T5PCE3_9BACT</name>
<organism evidence="3 4">
    <name type="scientific">Chitinophaga ginsengisegetis</name>
    <dbReference type="NCBI Taxonomy" id="393003"/>
    <lineage>
        <taxon>Bacteria</taxon>
        <taxon>Pseudomonadati</taxon>
        <taxon>Bacteroidota</taxon>
        <taxon>Chitinophagia</taxon>
        <taxon>Chitinophagales</taxon>
        <taxon>Chitinophagaceae</taxon>
        <taxon>Chitinophaga</taxon>
    </lineage>
</organism>
<dbReference type="GO" id="GO:0008236">
    <property type="term" value="F:serine-type peptidase activity"/>
    <property type="evidence" value="ECO:0007669"/>
    <property type="project" value="InterPro"/>
</dbReference>
<evidence type="ECO:0000313" key="4">
    <source>
        <dbReference type="Proteomes" id="UP000190166"/>
    </source>
</evidence>
<dbReference type="SUPFAM" id="SSF52096">
    <property type="entry name" value="ClpP/crotonase"/>
    <property type="match status" value="1"/>
</dbReference>
<dbReference type="EMBL" id="FUZZ01000007">
    <property type="protein sequence ID" value="SKD10420.1"/>
    <property type="molecule type" value="Genomic_DNA"/>
</dbReference>
<dbReference type="AlphaFoldDB" id="A0A1T5PCE3"/>
<keyword evidence="4" id="KW-1185">Reference proteome</keyword>
<dbReference type="PANTHER" id="PTHR11261">
    <property type="entry name" value="INTERPHOTORECEPTOR RETINOID-BINDING PROTEIN"/>
    <property type="match status" value="1"/>
</dbReference>
<accession>A0A1T5PCE3</accession>
<gene>
    <name evidence="3" type="ORF">SAMN05660461_6334</name>
</gene>
<feature type="domain" description="Tail specific protease" evidence="2">
    <location>
        <begin position="239"/>
        <end position="450"/>
    </location>
</feature>
<proteinExistence type="predicted"/>
<dbReference type="InterPro" id="IPR029045">
    <property type="entry name" value="ClpP/crotonase-like_dom_sf"/>
</dbReference>
<feature type="signal peptide" evidence="1">
    <location>
        <begin position="1"/>
        <end position="18"/>
    </location>
</feature>
<sequence length="465" mass="51208">MKAIAVLLLLLCNTVVNAQECDCRKKFDSVQVYLKKNYVGFIDKVTPVTQQAYTAMLTKIRLQAATIKGATHCLLLVNRYLRFFKDQHLALHIGYTPLKEKIALTPQQLDLLQKQPVSGVAGIYQADSLYKVALVKNLRGLRTYAAVIMESASPDWKPGDVLFELAATGPDKFDMISYVTQEVNFDTLTIGKQRDGLSALGWQKPATASLQKAGNTPAEIPAFADMPAPLFFRQVNDSTGYLRISSFDAAFYPLADSVLNANDEYLRRNPNLVIDVRNSGLGADKLIERLRPLLYTQPVRITGADFYATPDNIAAWRHVLDEQTGKLPEEYVEQIRAAIEQGSGLQGRLVSMGPDENMILPSPLPAPAKVAILINGKCSNTAEQFLLEAAQSQKVKLMGTPTAGALDYSNVARVKFSAPDFSIDYPVTRSRRVAAGQGIDNKGIQPAVKVNFHSAGWLEEVVKQF</sequence>
<dbReference type="GO" id="GO:0006508">
    <property type="term" value="P:proteolysis"/>
    <property type="evidence" value="ECO:0007669"/>
    <property type="project" value="InterPro"/>
</dbReference>
<evidence type="ECO:0000259" key="2">
    <source>
        <dbReference type="Pfam" id="PF03572"/>
    </source>
</evidence>
<dbReference type="Pfam" id="PF03572">
    <property type="entry name" value="Peptidase_S41"/>
    <property type="match status" value="1"/>
</dbReference>
<keyword evidence="1" id="KW-0732">Signal</keyword>
<dbReference type="STRING" id="393003.SAMN05660461_6334"/>
<evidence type="ECO:0000256" key="1">
    <source>
        <dbReference type="SAM" id="SignalP"/>
    </source>
</evidence>
<dbReference type="InterPro" id="IPR005151">
    <property type="entry name" value="Tail-specific_protease"/>
</dbReference>
<dbReference type="RefSeq" id="WP_079473581.1">
    <property type="nucleotide sequence ID" value="NZ_FUZZ01000007.1"/>
</dbReference>
<reference evidence="4" key="1">
    <citation type="submission" date="2017-02" db="EMBL/GenBank/DDBJ databases">
        <authorList>
            <person name="Varghese N."/>
            <person name="Submissions S."/>
        </authorList>
    </citation>
    <scope>NUCLEOTIDE SEQUENCE [LARGE SCALE GENOMIC DNA]</scope>
    <source>
        <strain evidence="4">DSM 18108</strain>
    </source>
</reference>